<keyword evidence="2" id="KW-1185">Reference proteome</keyword>
<reference evidence="1" key="2">
    <citation type="submission" date="2022-01" db="EMBL/GenBank/DDBJ databases">
        <authorList>
            <person name="Yamashiro T."/>
            <person name="Shiraishi A."/>
            <person name="Satake H."/>
            <person name="Nakayama K."/>
        </authorList>
    </citation>
    <scope>NUCLEOTIDE SEQUENCE</scope>
</reference>
<reference evidence="1" key="1">
    <citation type="journal article" date="2022" name="Int. J. Mol. Sci.">
        <title>Draft Genome of Tanacetum Coccineum: Genomic Comparison of Closely Related Tanacetum-Family Plants.</title>
        <authorList>
            <person name="Yamashiro T."/>
            <person name="Shiraishi A."/>
            <person name="Nakayama K."/>
            <person name="Satake H."/>
        </authorList>
    </citation>
    <scope>NUCLEOTIDE SEQUENCE</scope>
</reference>
<evidence type="ECO:0000313" key="1">
    <source>
        <dbReference type="EMBL" id="GJS89653.1"/>
    </source>
</evidence>
<accession>A0ABQ4ZHH0</accession>
<gene>
    <name evidence="1" type="ORF">Tco_0772289</name>
</gene>
<dbReference type="EMBL" id="BQNB010011366">
    <property type="protein sequence ID" value="GJS89653.1"/>
    <property type="molecule type" value="Genomic_DNA"/>
</dbReference>
<dbReference type="Proteomes" id="UP001151760">
    <property type="component" value="Unassembled WGS sequence"/>
</dbReference>
<comment type="caution">
    <text evidence="1">The sequence shown here is derived from an EMBL/GenBank/DDBJ whole genome shotgun (WGS) entry which is preliminary data.</text>
</comment>
<sequence>MMESSSAKTSMWLILKKFDFVTVKTTSTLMEPNKALVKDEEADNVDLLIKSPSIMPVRGSEILDRAAYIGPLEAVSKTVLMRETYIVGLSGGIPNVDYAVRKSVHLIGKSLLPSDFCK</sequence>
<evidence type="ECO:0000313" key="2">
    <source>
        <dbReference type="Proteomes" id="UP001151760"/>
    </source>
</evidence>
<protein>
    <submittedName>
        <fullName evidence="1">Uncharacterized protein</fullName>
    </submittedName>
</protein>
<name>A0ABQ4ZHH0_9ASTR</name>
<organism evidence="1 2">
    <name type="scientific">Tanacetum coccineum</name>
    <dbReference type="NCBI Taxonomy" id="301880"/>
    <lineage>
        <taxon>Eukaryota</taxon>
        <taxon>Viridiplantae</taxon>
        <taxon>Streptophyta</taxon>
        <taxon>Embryophyta</taxon>
        <taxon>Tracheophyta</taxon>
        <taxon>Spermatophyta</taxon>
        <taxon>Magnoliopsida</taxon>
        <taxon>eudicotyledons</taxon>
        <taxon>Gunneridae</taxon>
        <taxon>Pentapetalae</taxon>
        <taxon>asterids</taxon>
        <taxon>campanulids</taxon>
        <taxon>Asterales</taxon>
        <taxon>Asteraceae</taxon>
        <taxon>Asteroideae</taxon>
        <taxon>Anthemideae</taxon>
        <taxon>Anthemidinae</taxon>
        <taxon>Tanacetum</taxon>
    </lineage>
</organism>
<proteinExistence type="predicted"/>